<reference evidence="2 3" key="1">
    <citation type="submission" date="2012-06" db="EMBL/GenBank/DDBJ databases">
        <title>Complete sequence of Thiocystis violascens DSM 198.</title>
        <authorList>
            <consortium name="US DOE Joint Genome Institute"/>
            <person name="Lucas S."/>
            <person name="Han J."/>
            <person name="Lapidus A."/>
            <person name="Cheng J.-F."/>
            <person name="Goodwin L."/>
            <person name="Pitluck S."/>
            <person name="Peters L."/>
            <person name="Ovchinnikova G."/>
            <person name="Teshima H."/>
            <person name="Detter J.C."/>
            <person name="Han C."/>
            <person name="Tapia R."/>
            <person name="Land M."/>
            <person name="Hauser L."/>
            <person name="Kyrpides N."/>
            <person name="Ivanova N."/>
            <person name="Pagani I."/>
            <person name="Vogl K."/>
            <person name="Liu Z."/>
            <person name="Frigaard N.-U."/>
            <person name="Bryant D."/>
            <person name="Woyke T."/>
        </authorList>
    </citation>
    <scope>NUCLEOTIDE SEQUENCE [LARGE SCALE GENOMIC DNA]</scope>
    <source>
        <strain evidence="3">ATCC 17096 / DSM 198 / 6111</strain>
    </source>
</reference>
<dbReference type="GO" id="GO:0003677">
    <property type="term" value="F:DNA binding"/>
    <property type="evidence" value="ECO:0007669"/>
    <property type="project" value="UniProtKB-KW"/>
</dbReference>
<sequence>MTQSLIQVGGASVTLPALFVPTPEAGKRFIEFFTANIRNPHTRRAYTRAVVDFSLWCEQAGLTALREIEPVQVAAYVETLQRGCKPKPPKIPSGFVRPHRKRLDQILAD</sequence>
<accession>I3Y766</accession>
<dbReference type="eggNOG" id="COG4974">
    <property type="taxonomic scope" value="Bacteria"/>
</dbReference>
<evidence type="ECO:0000256" key="1">
    <source>
        <dbReference type="ARBA" id="ARBA00023125"/>
    </source>
</evidence>
<dbReference type="STRING" id="765911.Thivi_0787"/>
<proteinExistence type="predicted"/>
<gene>
    <name evidence="2" type="ordered locus">Thivi_0787</name>
</gene>
<dbReference type="EMBL" id="CP003154">
    <property type="protein sequence ID" value="AFL72834.1"/>
    <property type="molecule type" value="Genomic_DNA"/>
</dbReference>
<evidence type="ECO:0000313" key="3">
    <source>
        <dbReference type="Proteomes" id="UP000006062"/>
    </source>
</evidence>
<protein>
    <submittedName>
        <fullName evidence="2">Site-specific recombinase XerD</fullName>
    </submittedName>
</protein>
<dbReference type="OrthoDB" id="9801717at2"/>
<organism evidence="2 3">
    <name type="scientific">Thiocystis violascens (strain ATCC 17096 / DSM 198 / 6111)</name>
    <name type="common">Chromatium violascens</name>
    <dbReference type="NCBI Taxonomy" id="765911"/>
    <lineage>
        <taxon>Bacteria</taxon>
        <taxon>Pseudomonadati</taxon>
        <taxon>Pseudomonadota</taxon>
        <taxon>Gammaproteobacteria</taxon>
        <taxon>Chromatiales</taxon>
        <taxon>Chromatiaceae</taxon>
        <taxon>Thiocystis</taxon>
    </lineage>
</organism>
<dbReference type="InterPro" id="IPR010998">
    <property type="entry name" value="Integrase_recombinase_N"/>
</dbReference>
<dbReference type="AlphaFoldDB" id="I3Y766"/>
<dbReference type="KEGG" id="tvi:Thivi_0787"/>
<evidence type="ECO:0000313" key="2">
    <source>
        <dbReference type="EMBL" id="AFL72834.1"/>
    </source>
</evidence>
<keyword evidence="1" id="KW-0238">DNA-binding</keyword>
<dbReference type="Proteomes" id="UP000006062">
    <property type="component" value="Chromosome"/>
</dbReference>
<dbReference type="HOGENOM" id="CLU_2182780_0_0_6"/>
<dbReference type="SUPFAM" id="SSF47823">
    <property type="entry name" value="lambda integrase-like, N-terminal domain"/>
    <property type="match status" value="1"/>
</dbReference>
<dbReference type="Gene3D" id="1.10.150.130">
    <property type="match status" value="1"/>
</dbReference>
<keyword evidence="3" id="KW-1185">Reference proteome</keyword>
<name>I3Y766_THIV6</name>
<dbReference type="RefSeq" id="WP_014777325.1">
    <property type="nucleotide sequence ID" value="NC_018012.1"/>
</dbReference>